<reference evidence="2" key="1">
    <citation type="journal article" date="2019" name="Int. J. Syst. Evol. Microbiol.">
        <title>The Global Catalogue of Microorganisms (GCM) 10K type strain sequencing project: providing services to taxonomists for standard genome sequencing and annotation.</title>
        <authorList>
            <consortium name="The Broad Institute Genomics Platform"/>
            <consortium name="The Broad Institute Genome Sequencing Center for Infectious Disease"/>
            <person name="Wu L."/>
            <person name="Ma J."/>
        </authorList>
    </citation>
    <scope>NUCLEOTIDE SEQUENCE [LARGE SCALE GENOMIC DNA]</scope>
    <source>
        <strain evidence="2">CCUG 49339</strain>
    </source>
</reference>
<comment type="caution">
    <text evidence="1">The sequence shown here is derived from an EMBL/GenBank/DDBJ whole genome shotgun (WGS) entry which is preliminary data.</text>
</comment>
<name>A0ABW4LW17_9BACI</name>
<accession>A0ABW4LW17</accession>
<sequence>MANANAITLWRDASDVDGAYDEESGNTIEVYENFLSRFAAYQDVLTASGEHATTWRIRLNHAKLKTASAAFRETFIAHEWGHTFGLGNHGYSQQLMFRDIWEGGGTADGPEREI</sequence>
<organism evidence="1 2">
    <name type="scientific">Bacillus salitolerans</name>
    <dbReference type="NCBI Taxonomy" id="1437434"/>
    <lineage>
        <taxon>Bacteria</taxon>
        <taxon>Bacillati</taxon>
        <taxon>Bacillota</taxon>
        <taxon>Bacilli</taxon>
        <taxon>Bacillales</taxon>
        <taxon>Bacillaceae</taxon>
        <taxon>Bacillus</taxon>
    </lineage>
</organism>
<dbReference type="EMBL" id="JBHUEM010000044">
    <property type="protein sequence ID" value="MFD1738340.1"/>
    <property type="molecule type" value="Genomic_DNA"/>
</dbReference>
<dbReference type="Proteomes" id="UP001597214">
    <property type="component" value="Unassembled WGS sequence"/>
</dbReference>
<evidence type="ECO:0000313" key="2">
    <source>
        <dbReference type="Proteomes" id="UP001597214"/>
    </source>
</evidence>
<keyword evidence="2" id="KW-1185">Reference proteome</keyword>
<dbReference type="RefSeq" id="WP_377929550.1">
    <property type="nucleotide sequence ID" value="NZ_JBHUEM010000044.1"/>
</dbReference>
<evidence type="ECO:0008006" key="3">
    <source>
        <dbReference type="Google" id="ProtNLM"/>
    </source>
</evidence>
<dbReference type="SUPFAM" id="SSF55486">
    <property type="entry name" value="Metalloproteases ('zincins'), catalytic domain"/>
    <property type="match status" value="1"/>
</dbReference>
<proteinExistence type="predicted"/>
<evidence type="ECO:0000313" key="1">
    <source>
        <dbReference type="EMBL" id="MFD1738340.1"/>
    </source>
</evidence>
<gene>
    <name evidence="1" type="ORF">ACFSCX_17595</name>
</gene>
<protein>
    <recommendedName>
        <fullName evidence="3">Peptidase M10 metallopeptidase domain-containing protein</fullName>
    </recommendedName>
</protein>